<keyword evidence="2" id="KW-1185">Reference proteome</keyword>
<name>A0ACC0Q976_RHOML</name>
<sequence length="362" mass="40304">MKNTSSPRRIIRSGDANNDHNFAGTFPKKKTQSVFSRFRAAVKKLEAVFPWQGKGCSKTDDADERPPSQAIGIPSASTDYSTGSRSKIPLSFKHSYSSVSLDSTRSQAGTVTYSLEEISKATGNFSLKNILGEGSFGTVYKGKLKDGSFVAVKRAKKQEMHEERLFAEFKNEILALSKIEHLNLVRLLGYIEDGDERIIVVEYVGNGTLREHLDVETRTVIFGAGKSRSELEMAERLDIAIDVAHAVTYLHMYTDHPIIHRDIKASNILITEKLRAKVADFGFARLASEDPGASHILTQVRGTVGYLDPEYISTYELTEKSDVYSFGVVLVELMTGRQPIESERPIKERITTRWVSVSCKAT</sequence>
<dbReference type="EMBL" id="CM046388">
    <property type="protein sequence ID" value="KAI8573976.1"/>
    <property type="molecule type" value="Genomic_DNA"/>
</dbReference>
<gene>
    <name evidence="1" type="ORF">RHMOL_Rhmol01G0318100</name>
</gene>
<dbReference type="Proteomes" id="UP001062846">
    <property type="component" value="Chromosome 1"/>
</dbReference>
<proteinExistence type="predicted"/>
<evidence type="ECO:0000313" key="2">
    <source>
        <dbReference type="Proteomes" id="UP001062846"/>
    </source>
</evidence>
<organism evidence="1 2">
    <name type="scientific">Rhododendron molle</name>
    <name type="common">Chinese azalea</name>
    <name type="synonym">Azalea mollis</name>
    <dbReference type="NCBI Taxonomy" id="49168"/>
    <lineage>
        <taxon>Eukaryota</taxon>
        <taxon>Viridiplantae</taxon>
        <taxon>Streptophyta</taxon>
        <taxon>Embryophyta</taxon>
        <taxon>Tracheophyta</taxon>
        <taxon>Spermatophyta</taxon>
        <taxon>Magnoliopsida</taxon>
        <taxon>eudicotyledons</taxon>
        <taxon>Gunneridae</taxon>
        <taxon>Pentapetalae</taxon>
        <taxon>asterids</taxon>
        <taxon>Ericales</taxon>
        <taxon>Ericaceae</taxon>
        <taxon>Ericoideae</taxon>
        <taxon>Rhodoreae</taxon>
        <taxon>Rhododendron</taxon>
    </lineage>
</organism>
<accession>A0ACC0Q976</accession>
<reference evidence="1" key="1">
    <citation type="submission" date="2022-02" db="EMBL/GenBank/DDBJ databases">
        <title>Plant Genome Project.</title>
        <authorList>
            <person name="Zhang R.-G."/>
        </authorList>
    </citation>
    <scope>NUCLEOTIDE SEQUENCE</scope>
    <source>
        <strain evidence="1">AT1</strain>
    </source>
</reference>
<comment type="caution">
    <text evidence="1">The sequence shown here is derived from an EMBL/GenBank/DDBJ whole genome shotgun (WGS) entry which is preliminary data.</text>
</comment>
<protein>
    <submittedName>
        <fullName evidence="1">Uncharacterized protein</fullName>
    </submittedName>
</protein>
<evidence type="ECO:0000313" key="1">
    <source>
        <dbReference type="EMBL" id="KAI8573976.1"/>
    </source>
</evidence>